<dbReference type="EMBL" id="HBHX01066617">
    <property type="protein sequence ID" value="CAE0147468.1"/>
    <property type="molecule type" value="Transcribed_RNA"/>
</dbReference>
<gene>
    <name evidence="1" type="ORF">HERI1096_LOCUS36882</name>
</gene>
<accession>A0A7S3FJI2</accession>
<dbReference type="AlphaFoldDB" id="A0A7S3FJI2"/>
<name>A0A7S3FJI2_9EUKA</name>
<organism evidence="1">
    <name type="scientific">Haptolina ericina</name>
    <dbReference type="NCBI Taxonomy" id="156174"/>
    <lineage>
        <taxon>Eukaryota</taxon>
        <taxon>Haptista</taxon>
        <taxon>Haptophyta</taxon>
        <taxon>Prymnesiophyceae</taxon>
        <taxon>Prymnesiales</taxon>
        <taxon>Prymnesiaceae</taxon>
        <taxon>Haptolina</taxon>
    </lineage>
</organism>
<reference evidence="1" key="1">
    <citation type="submission" date="2021-01" db="EMBL/GenBank/DDBJ databases">
        <authorList>
            <person name="Corre E."/>
            <person name="Pelletier E."/>
            <person name="Niang G."/>
            <person name="Scheremetjew M."/>
            <person name="Finn R."/>
            <person name="Kale V."/>
            <person name="Holt S."/>
            <person name="Cochrane G."/>
            <person name="Meng A."/>
            <person name="Brown T."/>
            <person name="Cohen L."/>
        </authorList>
    </citation>
    <scope>NUCLEOTIDE SEQUENCE</scope>
    <source>
        <strain evidence="1">CCMP281</strain>
    </source>
</reference>
<evidence type="ECO:0008006" key="2">
    <source>
        <dbReference type="Google" id="ProtNLM"/>
    </source>
</evidence>
<protein>
    <recommendedName>
        <fullName evidence="2">Sulfotransferase domain-containing protein</fullName>
    </recommendedName>
</protein>
<sequence>MPNSHSWNSLNRAQLWATGYQKTGSTIMTKAIAAGMHWGVNTEAVMQCCCKGSLQWNPEASCNSLAPYSQSDCVNRNNIAGSLFNGSMEVFLDTCGASSCQVVKTDDVLWDMQRLRSVLWQRVGVAPLIVFYVRHPIFNIRAMLAWCTEDMASWVDAETAEQRCTAHFGQLRAESPNQDQLWQRPFLGPSNQPTSDAISLAATWKRAARIYLDDPSAFIGAIRLEDFRTDPVAAVRRIVMLAYGPSAAASCDGDAVLQVSQTEKPHQHTYEVENASLVFSAPKTAAILNIVAPEMAAFDYAME</sequence>
<evidence type="ECO:0000313" key="1">
    <source>
        <dbReference type="EMBL" id="CAE0147468.1"/>
    </source>
</evidence>
<proteinExistence type="predicted"/>